<accession>J1J709</accession>
<dbReference type="RefSeq" id="WP_006923379.1">
    <property type="nucleotide sequence ID" value="NZ_JH725023.1"/>
</dbReference>
<protein>
    <submittedName>
        <fullName evidence="1">Uncharacterized protein</fullName>
    </submittedName>
</protein>
<evidence type="ECO:0000313" key="1">
    <source>
        <dbReference type="EMBL" id="EJF80017.1"/>
    </source>
</evidence>
<dbReference type="PATRIC" id="fig|1094563.3.peg.577"/>
<dbReference type="Proteomes" id="UP000008947">
    <property type="component" value="Unassembled WGS sequence"/>
</dbReference>
<gene>
    <name evidence="1" type="ORF">MCQ_00521</name>
</gene>
<evidence type="ECO:0000313" key="2">
    <source>
        <dbReference type="Proteomes" id="UP000008947"/>
    </source>
</evidence>
<sequence length="52" mass="5397">MGYSVGSMGGGGVFLPEREGYKQGRGGLSGLWECIDYGCRGSSLGGDIILPR</sequence>
<reference evidence="1 2" key="1">
    <citation type="submission" date="2012-03" db="EMBL/GenBank/DDBJ databases">
        <title>The Genome Sequence of Bartonella washoensis Sb944nv.</title>
        <authorList>
            <consortium name="The Broad Institute Genome Sequencing Platform"/>
            <consortium name="The Broad Institute Genome Sequencing Center for Infectious Disease"/>
            <person name="Feldgarden M."/>
            <person name="Kirby J."/>
            <person name="Kosoy M."/>
            <person name="Birtles R."/>
            <person name="Probert W.S."/>
            <person name="Chiaraviglio L."/>
            <person name="Young S.K."/>
            <person name="Zeng Q."/>
            <person name="Gargeya S."/>
            <person name="Fitzgerald M."/>
            <person name="Haas B."/>
            <person name="Abouelleil A."/>
            <person name="Alvarado L."/>
            <person name="Arachchi H.M."/>
            <person name="Berlin A."/>
            <person name="Chapman S.B."/>
            <person name="Gearin G."/>
            <person name="Goldberg J."/>
            <person name="Griggs A."/>
            <person name="Gujja S."/>
            <person name="Hansen M."/>
            <person name="Heiman D."/>
            <person name="Howarth C."/>
            <person name="Larimer J."/>
            <person name="Lui A."/>
            <person name="MacDonald P.J.P."/>
            <person name="McCowen C."/>
            <person name="Montmayeur A."/>
            <person name="Murphy C."/>
            <person name="Neiman D."/>
            <person name="Pearson M."/>
            <person name="Priest M."/>
            <person name="Roberts A."/>
            <person name="Saif S."/>
            <person name="Shea T."/>
            <person name="Sisk P."/>
            <person name="Stolte C."/>
            <person name="Sykes S."/>
            <person name="Wortman J."/>
            <person name="Nusbaum C."/>
            <person name="Birren B."/>
        </authorList>
    </citation>
    <scope>NUCLEOTIDE SEQUENCE [LARGE SCALE GENOMIC DNA]</scope>
    <source>
        <strain evidence="1 2">Sb944nv</strain>
    </source>
</reference>
<organism evidence="1 2">
    <name type="scientific">Candidatus Bartonella washoeensis Sb944nv</name>
    <dbReference type="NCBI Taxonomy" id="1094563"/>
    <lineage>
        <taxon>Bacteria</taxon>
        <taxon>Pseudomonadati</taxon>
        <taxon>Pseudomonadota</taxon>
        <taxon>Alphaproteobacteria</taxon>
        <taxon>Hyphomicrobiales</taxon>
        <taxon>Bartonellaceae</taxon>
        <taxon>Bartonella</taxon>
    </lineage>
</organism>
<keyword evidence="2" id="KW-1185">Reference proteome</keyword>
<dbReference type="HOGENOM" id="CLU_3077172_0_0_5"/>
<comment type="caution">
    <text evidence="1">The sequence shown here is derived from an EMBL/GenBank/DDBJ whole genome shotgun (WGS) entry which is preliminary data.</text>
</comment>
<dbReference type="AlphaFoldDB" id="J1J709"/>
<dbReference type="EMBL" id="AILU01000017">
    <property type="protein sequence ID" value="EJF80017.1"/>
    <property type="molecule type" value="Genomic_DNA"/>
</dbReference>
<proteinExistence type="predicted"/>
<name>J1J709_9HYPH</name>